<dbReference type="EMBL" id="HBHX01021569">
    <property type="protein sequence ID" value="CAE0111377.1"/>
    <property type="molecule type" value="Transcribed_RNA"/>
</dbReference>
<keyword evidence="1" id="KW-0175">Coiled coil</keyword>
<protein>
    <submittedName>
        <fullName evidence="3">Uncharacterized protein</fullName>
    </submittedName>
</protein>
<reference evidence="3" key="1">
    <citation type="submission" date="2021-01" db="EMBL/GenBank/DDBJ databases">
        <authorList>
            <person name="Corre E."/>
            <person name="Pelletier E."/>
            <person name="Niang G."/>
            <person name="Scheremetjew M."/>
            <person name="Finn R."/>
            <person name="Kale V."/>
            <person name="Holt S."/>
            <person name="Cochrane G."/>
            <person name="Meng A."/>
            <person name="Brown T."/>
            <person name="Cohen L."/>
        </authorList>
    </citation>
    <scope>NUCLEOTIDE SEQUENCE</scope>
    <source>
        <strain evidence="3">CCMP281</strain>
    </source>
</reference>
<dbReference type="AlphaFoldDB" id="A0A7S3APV4"/>
<evidence type="ECO:0000256" key="2">
    <source>
        <dbReference type="SAM" id="MobiDB-lite"/>
    </source>
</evidence>
<feature type="compositionally biased region" description="Acidic residues" evidence="2">
    <location>
        <begin position="457"/>
        <end position="493"/>
    </location>
</feature>
<accession>A0A7S3APV4</accession>
<gene>
    <name evidence="3" type="ORF">HERI1096_LOCUS12037</name>
</gene>
<proteinExistence type="predicted"/>
<sequence length="504" mass="55092">MAIRAHREGLEPHLMSLLALLEQGSGGERKLSRLGELVLSAPSHRGIEPVLQLVTRAECPLWLPGRVLDVTLDCVADGELDLSAAADWLLATCPSTCMSTEAGAKPVEGVSGSHRAAWEFALGSDHRRNMLVYLCMELPENCDAACAINRLTCGVRLLRLYLSSPAGSHLPHLEATIDLFIKRSLLTSETLIDSSSSLLLGCIDTLLGFWCELLRPHETRSTPPQAIRTLAEFPQLFAQLFRCVAYARAEVTAVWAHVTDLLNIGAEDRCLKGATEWLAAAVVKMHIDLEQSPVYLDLKAAPRKADLLTESSIWEAMLQAARPLVPESWYEDVQATPACISAAELSYENEKRLAQAELEAEAEAVAVAERAAREEKARQEELEHQAQAAHKMQAWQEMWAKHAADMEVAQQQAAEAVGQAETEARKREEAAARAAANESSVGADRDSHNVAFRATEEAENGEEEEVDDWVEADSATESESLEAEAEVETEVVEAEGVAVCEEVE</sequence>
<name>A0A7S3APV4_9EUKA</name>
<evidence type="ECO:0000256" key="1">
    <source>
        <dbReference type="SAM" id="Coils"/>
    </source>
</evidence>
<organism evidence="3">
    <name type="scientific">Haptolina ericina</name>
    <dbReference type="NCBI Taxonomy" id="156174"/>
    <lineage>
        <taxon>Eukaryota</taxon>
        <taxon>Haptista</taxon>
        <taxon>Haptophyta</taxon>
        <taxon>Prymnesiophyceae</taxon>
        <taxon>Prymnesiales</taxon>
        <taxon>Prymnesiaceae</taxon>
        <taxon>Haptolina</taxon>
    </lineage>
</organism>
<evidence type="ECO:0000313" key="3">
    <source>
        <dbReference type="EMBL" id="CAE0111377.1"/>
    </source>
</evidence>
<feature type="compositionally biased region" description="Basic and acidic residues" evidence="2">
    <location>
        <begin position="422"/>
        <end position="431"/>
    </location>
</feature>
<feature type="coiled-coil region" evidence="1">
    <location>
        <begin position="358"/>
        <end position="392"/>
    </location>
</feature>
<feature type="compositionally biased region" description="Low complexity" evidence="2">
    <location>
        <begin position="494"/>
        <end position="504"/>
    </location>
</feature>
<feature type="region of interest" description="Disordered" evidence="2">
    <location>
        <begin position="410"/>
        <end position="504"/>
    </location>
</feature>
<feature type="compositionally biased region" description="Low complexity" evidence="2">
    <location>
        <begin position="410"/>
        <end position="421"/>
    </location>
</feature>